<keyword evidence="4" id="KW-0472">Membrane</keyword>
<feature type="compositionally biased region" description="Acidic residues" evidence="3">
    <location>
        <begin position="378"/>
        <end position="390"/>
    </location>
</feature>
<feature type="region of interest" description="Disordered" evidence="3">
    <location>
        <begin position="257"/>
        <end position="281"/>
    </location>
</feature>
<name>A0AAD9MDP0_9PEZI</name>
<feature type="chain" id="PRO_5042119578" description="SH3 domain-containing protein" evidence="5">
    <location>
        <begin position="20"/>
        <end position="1031"/>
    </location>
</feature>
<feature type="region of interest" description="Disordered" evidence="3">
    <location>
        <begin position="366"/>
        <end position="390"/>
    </location>
</feature>
<feature type="compositionally biased region" description="Low complexity" evidence="3">
    <location>
        <begin position="746"/>
        <end position="779"/>
    </location>
</feature>
<dbReference type="InterPro" id="IPR053039">
    <property type="entry name" value="Polarity_Bud-Selection_Reg"/>
</dbReference>
<feature type="region of interest" description="Disordered" evidence="3">
    <location>
        <begin position="828"/>
        <end position="954"/>
    </location>
</feature>
<feature type="compositionally biased region" description="Polar residues" evidence="3">
    <location>
        <begin position="933"/>
        <end position="948"/>
    </location>
</feature>
<feature type="compositionally biased region" description="Low complexity" evidence="3">
    <location>
        <begin position="535"/>
        <end position="555"/>
    </location>
</feature>
<proteinExistence type="predicted"/>
<evidence type="ECO:0000259" key="6">
    <source>
        <dbReference type="PROSITE" id="PS50002"/>
    </source>
</evidence>
<dbReference type="GO" id="GO:0051286">
    <property type="term" value="C:cell tip"/>
    <property type="evidence" value="ECO:0007669"/>
    <property type="project" value="TreeGrafter"/>
</dbReference>
<dbReference type="PROSITE" id="PS50002">
    <property type="entry name" value="SH3"/>
    <property type="match status" value="1"/>
</dbReference>
<evidence type="ECO:0000256" key="4">
    <source>
        <dbReference type="SAM" id="Phobius"/>
    </source>
</evidence>
<dbReference type="Gene3D" id="2.30.30.40">
    <property type="entry name" value="SH3 Domains"/>
    <property type="match status" value="1"/>
</dbReference>
<dbReference type="PANTHER" id="PTHR47775:SF1">
    <property type="entry name" value="BUD SITE SELECTION PROTEIN 14"/>
    <property type="match status" value="1"/>
</dbReference>
<comment type="caution">
    <text evidence="7">The sequence shown here is derived from an EMBL/GenBank/DDBJ whole genome shotgun (WGS) entry which is preliminary data.</text>
</comment>
<keyword evidence="4" id="KW-1133">Transmembrane helix</keyword>
<accession>A0AAD9MDP0</accession>
<feature type="signal peptide" evidence="5">
    <location>
        <begin position="1"/>
        <end position="19"/>
    </location>
</feature>
<evidence type="ECO:0000313" key="8">
    <source>
        <dbReference type="Proteomes" id="UP001217918"/>
    </source>
</evidence>
<organism evidence="7 8">
    <name type="scientific">Phyllachora maydis</name>
    <dbReference type="NCBI Taxonomy" id="1825666"/>
    <lineage>
        <taxon>Eukaryota</taxon>
        <taxon>Fungi</taxon>
        <taxon>Dikarya</taxon>
        <taxon>Ascomycota</taxon>
        <taxon>Pezizomycotina</taxon>
        <taxon>Sordariomycetes</taxon>
        <taxon>Sordariomycetidae</taxon>
        <taxon>Phyllachorales</taxon>
        <taxon>Phyllachoraceae</taxon>
        <taxon>Phyllachora</taxon>
    </lineage>
</organism>
<dbReference type="AlphaFoldDB" id="A0AAD9MDP0"/>
<feature type="compositionally biased region" description="Basic and acidic residues" evidence="3">
    <location>
        <begin position="568"/>
        <end position="598"/>
    </location>
</feature>
<keyword evidence="8" id="KW-1185">Reference proteome</keyword>
<feature type="transmembrane region" description="Helical" evidence="4">
    <location>
        <begin position="168"/>
        <end position="191"/>
    </location>
</feature>
<evidence type="ECO:0000256" key="2">
    <source>
        <dbReference type="PROSITE-ProRule" id="PRU00192"/>
    </source>
</evidence>
<evidence type="ECO:0000256" key="1">
    <source>
        <dbReference type="ARBA" id="ARBA00022443"/>
    </source>
</evidence>
<feature type="compositionally biased region" description="Basic and acidic residues" evidence="3">
    <location>
        <begin position="719"/>
        <end position="733"/>
    </location>
</feature>
<keyword evidence="4" id="KW-0812">Transmembrane</keyword>
<gene>
    <name evidence="7" type="ORF">P8C59_004612</name>
</gene>
<keyword evidence="1 2" id="KW-0728">SH3 domain</keyword>
<keyword evidence="5" id="KW-0732">Signal</keyword>
<dbReference type="SMART" id="SM00326">
    <property type="entry name" value="SH3"/>
    <property type="match status" value="1"/>
</dbReference>
<dbReference type="SUPFAM" id="SSF50044">
    <property type="entry name" value="SH3-domain"/>
    <property type="match status" value="1"/>
</dbReference>
<dbReference type="Proteomes" id="UP001217918">
    <property type="component" value="Unassembled WGS sequence"/>
</dbReference>
<feature type="region of interest" description="Disordered" evidence="3">
    <location>
        <begin position="616"/>
        <end position="808"/>
    </location>
</feature>
<dbReference type="GO" id="GO:0015630">
    <property type="term" value="C:microtubule cytoskeleton"/>
    <property type="evidence" value="ECO:0007669"/>
    <property type="project" value="TreeGrafter"/>
</dbReference>
<reference evidence="7" key="1">
    <citation type="journal article" date="2023" name="Mol. Plant Microbe Interact.">
        <title>Elucidating the Obligate Nature and Biological Capacity of an Invasive Fungal Corn Pathogen.</title>
        <authorList>
            <person name="MacCready J.S."/>
            <person name="Roggenkamp E.M."/>
            <person name="Gdanetz K."/>
            <person name="Chilvers M.I."/>
        </authorList>
    </citation>
    <scope>NUCLEOTIDE SEQUENCE</scope>
    <source>
        <strain evidence="7">PM02</strain>
    </source>
</reference>
<feature type="region of interest" description="Disordered" evidence="3">
    <location>
        <begin position="525"/>
        <end position="603"/>
    </location>
</feature>
<evidence type="ECO:0000313" key="7">
    <source>
        <dbReference type="EMBL" id="KAK2070083.1"/>
    </source>
</evidence>
<feature type="domain" description="SH3" evidence="6">
    <location>
        <begin position="407"/>
        <end position="468"/>
    </location>
</feature>
<dbReference type="PANTHER" id="PTHR47775">
    <property type="entry name" value="BUD SITE SELECTION PROTEIN 14"/>
    <property type="match status" value="1"/>
</dbReference>
<feature type="compositionally biased region" description="Basic and acidic residues" evidence="3">
    <location>
        <begin position="848"/>
        <end position="858"/>
    </location>
</feature>
<feature type="compositionally biased region" description="Basic and acidic residues" evidence="3">
    <location>
        <begin position="652"/>
        <end position="697"/>
    </location>
</feature>
<dbReference type="GO" id="GO:0008104">
    <property type="term" value="P:intracellular protein localization"/>
    <property type="evidence" value="ECO:0007669"/>
    <property type="project" value="TreeGrafter"/>
</dbReference>
<evidence type="ECO:0000256" key="5">
    <source>
        <dbReference type="SAM" id="SignalP"/>
    </source>
</evidence>
<dbReference type="FunFam" id="2.30.30.40:FF:000035">
    <property type="entry name" value="SH3 domain containing protein"/>
    <property type="match status" value="1"/>
</dbReference>
<evidence type="ECO:0000256" key="3">
    <source>
        <dbReference type="SAM" id="MobiDB-lite"/>
    </source>
</evidence>
<dbReference type="GO" id="GO:0030950">
    <property type="term" value="P:establishment or maintenance of actin cytoskeleton polarity"/>
    <property type="evidence" value="ECO:0007669"/>
    <property type="project" value="TreeGrafter"/>
</dbReference>
<sequence>MKNLGHGLALSLSLSPSLCFCFALNFDDFPGLGRNRLQDLYEGSSVVDFGSSTLELEWQDCRKPRAEANNEPDIIGTLDLGVMKDLLHSFTREFLSFRAAWTIIACWPNLPSPEENHLQISTSATPPDLRRQDVFHLQDFLALPPPPPPCCREDPIGTSSHRQLSFKIASLALPFSLLGVAAIAYLLWLLYKCRQARNFSGAPEQGAAMVGLWPFEDIGKDTVQGELVILQEKTRGNLQADTMTRPDIIRADSIDLQERQAPSAQEHSRSTPPPTGSLAPHQAETLREVKAEAAEEHLRSPRVSWSNGDASDLQQYVDDLSAGLANPLGIQQQEAGHRDQNGETGAGSAMAVGGQQQDALAIAQNGGVSGHRVREGDINGDAEGDDGMDDDMMDKISSSPSIEDEDIDFEFVYALHTFVATVEGQANATKGDTMVLLDDSNSYWWLVRVVKDSSIGYLPAEHIETPTERLARLNKHRNIDLSATMLGDQAEKTRNPLKSAIKRRKAKTVQFAGNVYIDYSDIEYSSDEEDADGEAPAQQLAQQEQQKPQAPQQTAGEPVSAATEVQDDTAKVEPLKMKGAPQKETKSVAKKQDAKTDADAPAAALVARTSEEVFDTKSAVGPKKTSDGTVRDSFFKDDTVETKKITLTPNLLRDDTASKAPNESKDVKQRPSLERLDKDVFKDDKKRKEKKEKDKKSGAIRSFFSRKDKKTKGEEEDDNLAKRSLDSASLDRDFGEEDSQGSLDKQPVQQSQQQSHQQQQQQQQAQQQSTSTTPQRTPSKLQKPQPRTEPSPIGKPGAPVPKEPGVDLATILSEGKINNVASVPPATMRIVEDDSSPQGSAQQKVRRNRPDDVVRNGDKAAMQRSAGIKNPPPQHAERLSDSPVQVSPVAANHPPPLMGDTSSQEEEEEDPSSVRSTPELIDHEDTDLMGAGRTSTKDSIATSTSTNGPMGGRNASWNDANLRAFFDSGSEIRDLLVVVYDKSDVSPVDDEDALVGSLFREQNAKLAEITTQLDNMLGDWLARKQRLRGTV</sequence>
<dbReference type="EMBL" id="JAQQPM010000003">
    <property type="protein sequence ID" value="KAK2070083.1"/>
    <property type="molecule type" value="Genomic_DNA"/>
</dbReference>
<dbReference type="InterPro" id="IPR036028">
    <property type="entry name" value="SH3-like_dom_sf"/>
</dbReference>
<dbReference type="InterPro" id="IPR001452">
    <property type="entry name" value="SH3_domain"/>
</dbReference>
<protein>
    <recommendedName>
        <fullName evidence="6">SH3 domain-containing protein</fullName>
    </recommendedName>
</protein>
<feature type="compositionally biased region" description="Basic and acidic residues" evidence="3">
    <location>
        <begin position="624"/>
        <end position="644"/>
    </location>
</feature>